<accession>A0A8J2YX45</accession>
<protein>
    <submittedName>
        <fullName evidence="3">Amylo-alpha-1,6-glucosidase</fullName>
    </submittedName>
</protein>
<dbReference type="Pfam" id="PF22422">
    <property type="entry name" value="MGH1-like_GH"/>
    <property type="match status" value="1"/>
</dbReference>
<evidence type="ECO:0000259" key="1">
    <source>
        <dbReference type="Pfam" id="PF14742"/>
    </source>
</evidence>
<name>A0A8J2YX45_9PROT</name>
<keyword evidence="4" id="KW-1185">Reference proteome</keyword>
<sequence>MTTAPTALAAARPVASPYYIAATEAVSTQRLRVLKQGQAFAVLDDFGNAQALGPAAQGLFFEDTRYLAQLALTIDGVRPLLLSSYVAEDNDALMADLTNPDLAGGNGRAMAKDTVHILSTTVLGDDVLYQSLAVRNFGAEEAHFRLELNFAADFVDIFEVRGTSRTLRGDLLPDEQHAGGVTLGYRGRDGITRRTRLTFDPPSEAVAPRRAAWTLVLAPGDTRDIEIAVQCLRDGRRSEPPDRGACIAGAARHRRARQAQTTQIFTSNESFNNWLSRSRADLEMLITETPHGLYPYAGIPWFSTAFGRDGIITALQCLWLDPALAAGTLRFLAANQATELDAKADAEPGKILHETRHGEMAILGEVPFQRYYGGVDSTPLFVVLAAAYWRRTGDLALVRSIWPQIEAALGWMTSYGDPDGDGFLEYDRKSINGLINQGWKDSSDSIFHADGRLADAPIALAEVQAYAYAAYLGAADIAVQLDQPERAADLRDRAELLRQKFERTFWLDDLETYALALDGQKQPCRIGSSNAGHVLLGGLADPARAARVAERLVAPASFSHWGVRTIEGTAQRYNPMSYHNGSVWPHDNALIGMGFARYGLREPLLKVMSALFDASLFVADQRLPELFCGFERRAGSSPTAYPVACNPQAWSSATVFGLLGAVLGISFDPPGRQIRFIRPVLPAWMDECRLTDLRLGDAVVDLELRRHGEDVSLHVVKRTGAVEVVTVN</sequence>
<dbReference type="InterPro" id="IPR054491">
    <property type="entry name" value="MGH1-like_GH"/>
</dbReference>
<dbReference type="InterPro" id="IPR008928">
    <property type="entry name" value="6-hairpin_glycosidase_sf"/>
</dbReference>
<reference evidence="3" key="2">
    <citation type="submission" date="2020-09" db="EMBL/GenBank/DDBJ databases">
        <authorList>
            <person name="Sun Q."/>
            <person name="Zhou Y."/>
        </authorList>
    </citation>
    <scope>NUCLEOTIDE SEQUENCE</scope>
    <source>
        <strain evidence="3">CGMCC 1.15725</strain>
    </source>
</reference>
<feature type="domain" description="Mannosylglycerate hydrolase MGH1-like glycoside hydrolase" evidence="2">
    <location>
        <begin position="313"/>
        <end position="611"/>
    </location>
</feature>
<evidence type="ECO:0000259" key="2">
    <source>
        <dbReference type="Pfam" id="PF22422"/>
    </source>
</evidence>
<proteinExistence type="predicted"/>
<dbReference type="Gene3D" id="1.50.10.10">
    <property type="match status" value="1"/>
</dbReference>
<reference evidence="3" key="1">
    <citation type="journal article" date="2014" name="Int. J. Syst. Evol. Microbiol.">
        <title>Complete genome sequence of Corynebacterium casei LMG S-19264T (=DSM 44701T), isolated from a smear-ripened cheese.</title>
        <authorList>
            <consortium name="US DOE Joint Genome Institute (JGI-PGF)"/>
            <person name="Walter F."/>
            <person name="Albersmeier A."/>
            <person name="Kalinowski J."/>
            <person name="Ruckert C."/>
        </authorList>
    </citation>
    <scope>NUCLEOTIDE SEQUENCE</scope>
    <source>
        <strain evidence="3">CGMCC 1.15725</strain>
    </source>
</reference>
<dbReference type="InterPro" id="IPR032856">
    <property type="entry name" value="GDE_N_bis"/>
</dbReference>
<dbReference type="GO" id="GO:0005975">
    <property type="term" value="P:carbohydrate metabolic process"/>
    <property type="evidence" value="ECO:0007669"/>
    <property type="project" value="InterPro"/>
</dbReference>
<dbReference type="EMBL" id="BMJQ01000013">
    <property type="protein sequence ID" value="GGF34814.1"/>
    <property type="molecule type" value="Genomic_DNA"/>
</dbReference>
<gene>
    <name evidence="3" type="ORF">GCM10011611_46290</name>
</gene>
<dbReference type="SUPFAM" id="SSF48208">
    <property type="entry name" value="Six-hairpin glycosidases"/>
    <property type="match status" value="1"/>
</dbReference>
<dbReference type="Pfam" id="PF14742">
    <property type="entry name" value="GDE_N_bis"/>
    <property type="match status" value="1"/>
</dbReference>
<evidence type="ECO:0000313" key="3">
    <source>
        <dbReference type="EMBL" id="GGF34814.1"/>
    </source>
</evidence>
<dbReference type="InterPro" id="IPR012341">
    <property type="entry name" value="6hp_glycosidase-like_sf"/>
</dbReference>
<dbReference type="AlphaFoldDB" id="A0A8J2YX45"/>
<dbReference type="RefSeq" id="WP_189050235.1">
    <property type="nucleotide sequence ID" value="NZ_BMJQ01000013.1"/>
</dbReference>
<evidence type="ECO:0000313" key="4">
    <source>
        <dbReference type="Proteomes" id="UP000646365"/>
    </source>
</evidence>
<organism evidence="3 4">
    <name type="scientific">Aliidongia dinghuensis</name>
    <dbReference type="NCBI Taxonomy" id="1867774"/>
    <lineage>
        <taxon>Bacteria</taxon>
        <taxon>Pseudomonadati</taxon>
        <taxon>Pseudomonadota</taxon>
        <taxon>Alphaproteobacteria</taxon>
        <taxon>Rhodospirillales</taxon>
        <taxon>Dongiaceae</taxon>
        <taxon>Aliidongia</taxon>
    </lineage>
</organism>
<dbReference type="Proteomes" id="UP000646365">
    <property type="component" value="Unassembled WGS sequence"/>
</dbReference>
<comment type="caution">
    <text evidence="3">The sequence shown here is derived from an EMBL/GenBank/DDBJ whole genome shotgun (WGS) entry which is preliminary data.</text>
</comment>
<feature type="domain" description="Putative glycogen debranching enzyme N-terminal" evidence="1">
    <location>
        <begin position="34"/>
        <end position="227"/>
    </location>
</feature>